<organism evidence="4 5">
    <name type="scientific">Photobacterium aphoticum</name>
    <dbReference type="NCBI Taxonomy" id="754436"/>
    <lineage>
        <taxon>Bacteria</taxon>
        <taxon>Pseudomonadati</taxon>
        <taxon>Pseudomonadota</taxon>
        <taxon>Gammaproteobacteria</taxon>
        <taxon>Vibrionales</taxon>
        <taxon>Vibrionaceae</taxon>
        <taxon>Photobacterium</taxon>
    </lineage>
</organism>
<name>A0A090QKP5_9GAMM</name>
<dbReference type="InterPro" id="IPR011763">
    <property type="entry name" value="COA_CT_C"/>
</dbReference>
<dbReference type="GO" id="GO:0006552">
    <property type="term" value="P:L-leucine catabolic process"/>
    <property type="evidence" value="ECO:0007669"/>
    <property type="project" value="TreeGrafter"/>
</dbReference>
<dbReference type="EC" id="6.4.1.4" evidence="4"/>
<dbReference type="EMBL" id="BBMN01000001">
    <property type="protein sequence ID" value="GAL02828.1"/>
    <property type="molecule type" value="Genomic_DNA"/>
</dbReference>
<reference evidence="4 5" key="1">
    <citation type="journal article" date="2014" name="Genome Announc.">
        <title>Draft Genome Sequences of Two Vibrionaceae Species, Vibrio ponticus C121 and Photobacterium aphoticum C119, Isolated as Coral Reef Microbiota.</title>
        <authorList>
            <person name="Al-saari N."/>
            <person name="Meirelles P.M."/>
            <person name="Mino S."/>
            <person name="Suda W."/>
            <person name="Oshima K."/>
            <person name="Hattori M."/>
            <person name="Ohkuma M."/>
            <person name="Thompson F.L."/>
            <person name="Gomez-Gil B."/>
            <person name="Sawabe T."/>
            <person name="Sawabe T."/>
        </authorList>
    </citation>
    <scope>NUCLEOTIDE SEQUENCE [LARGE SCALE GENOMIC DNA]</scope>
    <source>
        <strain evidence="4 5">JCM 19237</strain>
    </source>
</reference>
<dbReference type="PROSITE" id="PS50980">
    <property type="entry name" value="COA_CT_NTER"/>
    <property type="match status" value="1"/>
</dbReference>
<dbReference type="AlphaFoldDB" id="A0A090QKP5"/>
<sequence length="233" mass="24828">MPAMADVSIIIKEQGTIFLAGPPLVKAATGEVVTAEALGGAYVHCKTSGVADYFAQNEDHAIELARQAISSCGIDQSIAKPTAPTINTPKTTASTTSTPTNCLEPRYPADELLGIVGTDLRMPVNIREVIARIVDDSAFDEFKAMYGSSLVCGFASIGGHQVGIVGNNGILFSESAQKGAHFIEICCKRKTPLIFLQNITGFMVGSKYEAEALPSTAPKWSWPSHVRKCRNLP</sequence>
<dbReference type="PROSITE" id="PS50989">
    <property type="entry name" value="COA_CT_CTER"/>
    <property type="match status" value="1"/>
</dbReference>
<evidence type="ECO:0000313" key="5">
    <source>
        <dbReference type="Proteomes" id="UP000029227"/>
    </source>
</evidence>
<dbReference type="PANTHER" id="PTHR22855:SF13">
    <property type="entry name" value="METHYLCROTONOYL-COA CARBOXYLASE BETA CHAIN, MITOCHONDRIAL"/>
    <property type="match status" value="1"/>
</dbReference>
<gene>
    <name evidence="4" type="ORF">JCM19237_5721</name>
</gene>
<dbReference type="GO" id="GO:1905202">
    <property type="term" value="C:methylcrotonoyl-CoA carboxylase complex"/>
    <property type="evidence" value="ECO:0007669"/>
    <property type="project" value="TreeGrafter"/>
</dbReference>
<dbReference type="Proteomes" id="UP000029227">
    <property type="component" value="Unassembled WGS sequence"/>
</dbReference>
<dbReference type="STRING" id="754436.JCM19237_5721"/>
<dbReference type="GO" id="GO:0004485">
    <property type="term" value="F:methylcrotonoyl-CoA carboxylase activity"/>
    <property type="evidence" value="ECO:0007669"/>
    <property type="project" value="UniProtKB-EC"/>
</dbReference>
<keyword evidence="4" id="KW-0436">Ligase</keyword>
<feature type="compositionally biased region" description="Low complexity" evidence="1">
    <location>
        <begin position="84"/>
        <end position="100"/>
    </location>
</feature>
<dbReference type="Gene3D" id="3.90.226.10">
    <property type="entry name" value="2-enoyl-CoA Hydratase, Chain A, domain 1"/>
    <property type="match status" value="2"/>
</dbReference>
<dbReference type="InterPro" id="IPR029045">
    <property type="entry name" value="ClpP/crotonase-like_dom_sf"/>
</dbReference>
<dbReference type="InterPro" id="IPR011762">
    <property type="entry name" value="COA_CT_N"/>
</dbReference>
<evidence type="ECO:0000313" key="4">
    <source>
        <dbReference type="EMBL" id="GAL02828.1"/>
    </source>
</evidence>
<dbReference type="eggNOG" id="COG4799">
    <property type="taxonomic scope" value="Bacteria"/>
</dbReference>
<dbReference type="GO" id="GO:0016740">
    <property type="term" value="F:transferase activity"/>
    <property type="evidence" value="ECO:0007669"/>
    <property type="project" value="UniProtKB-KW"/>
</dbReference>
<dbReference type="Pfam" id="PF01039">
    <property type="entry name" value="Carboxyl_trans"/>
    <property type="match status" value="1"/>
</dbReference>
<dbReference type="PANTHER" id="PTHR22855">
    <property type="entry name" value="ACETYL, PROPIONYL, PYRUVATE, AND GLUTACONYL CARBOXYLASE-RELATED"/>
    <property type="match status" value="1"/>
</dbReference>
<comment type="caution">
    <text evidence="4">The sequence shown here is derived from an EMBL/GenBank/DDBJ whole genome shotgun (WGS) entry which is preliminary data.</text>
</comment>
<dbReference type="SUPFAM" id="SSF52096">
    <property type="entry name" value="ClpP/crotonase"/>
    <property type="match status" value="2"/>
</dbReference>
<dbReference type="InterPro" id="IPR045190">
    <property type="entry name" value="MCCB/AccD1-like"/>
</dbReference>
<evidence type="ECO:0000259" key="2">
    <source>
        <dbReference type="PROSITE" id="PS50980"/>
    </source>
</evidence>
<evidence type="ECO:0000256" key="1">
    <source>
        <dbReference type="SAM" id="MobiDB-lite"/>
    </source>
</evidence>
<keyword evidence="4" id="KW-0808">Transferase</keyword>
<feature type="domain" description="CoA carboxyltransferase N-terminal" evidence="2">
    <location>
        <begin position="1"/>
        <end position="84"/>
    </location>
</feature>
<accession>A0A090QKP5</accession>
<feature type="region of interest" description="Disordered" evidence="1">
    <location>
        <begin position="81"/>
        <end position="100"/>
    </location>
</feature>
<dbReference type="InterPro" id="IPR034733">
    <property type="entry name" value="AcCoA_carboxyl_beta"/>
</dbReference>
<protein>
    <submittedName>
        <fullName evidence="4">Methylcrotonyl-CoA carboxylase carboxyl transferase subunit</fullName>
        <ecNumber evidence="4">6.4.1.4</ecNumber>
    </submittedName>
</protein>
<feature type="domain" description="CoA carboxyltransferase C-terminal" evidence="3">
    <location>
        <begin position="104"/>
        <end position="233"/>
    </location>
</feature>
<proteinExistence type="predicted"/>
<evidence type="ECO:0000259" key="3">
    <source>
        <dbReference type="PROSITE" id="PS50989"/>
    </source>
</evidence>